<proteinExistence type="inferred from homology"/>
<dbReference type="Gene3D" id="1.10.580.10">
    <property type="entry name" value="Citrate Synthase, domain 1"/>
    <property type="match status" value="1"/>
</dbReference>
<dbReference type="PROSITE" id="PS00480">
    <property type="entry name" value="CITRATE_SYNTHASE"/>
    <property type="match status" value="1"/>
</dbReference>
<dbReference type="EMBL" id="ML977352">
    <property type="protein sequence ID" value="KAF2107797.1"/>
    <property type="molecule type" value="Genomic_DNA"/>
</dbReference>
<dbReference type="Gene3D" id="1.10.230.10">
    <property type="entry name" value="Cytochrome P450-Terp, domain 2"/>
    <property type="match status" value="1"/>
</dbReference>
<evidence type="ECO:0000256" key="3">
    <source>
        <dbReference type="PIRNR" id="PIRNR001369"/>
    </source>
</evidence>
<accession>A0A6A5YN63</accession>
<dbReference type="Proteomes" id="UP000799770">
    <property type="component" value="Unassembled WGS sequence"/>
</dbReference>
<sequence>MPHAETPTKDAVSDTLSVVDNRTGQQYTIPIAHNAIDASDFRQIKTPLDTGDPGAEADQPEHGLRVFDPGFGNTCVSESKVTFVDGRKGTVQYRGYSIDDIVQAKKSFAETAHLLIWGQWPSALEAADLQKTWNAVPELPQHVFDTIHAFPKNGSPLGMVIAGLSALQSHDMDRIPAHVGKNLYLHNDTLATESINYLLPSLAMVVAAAYCHSQSQAFTPPSPTLDFVDNFLLMMGHVDASTGLPNPRYAGYVETLWILLADHEMTCSTAALLQTASALPDPVTALVSAIAALYGPLHGGAIEVAYKDISAMASTPDGVTRKMEAVKAGKERLYGYGHRVYKVADPRYKHIARILGELHAEIEADGLLRTAFQVDEIAREDEYFKKRGLGPNADLFAGFCWGGMGFPPEWILVISLIGRTQGFMAHWREAMSGPPRIWRPGQVYTGELNRKMES</sequence>
<dbReference type="InterPro" id="IPR016143">
    <property type="entry name" value="Citrate_synth-like_sm_a-sub"/>
</dbReference>
<dbReference type="InterPro" id="IPR002020">
    <property type="entry name" value="Citrate_synthase"/>
</dbReference>
<feature type="active site" evidence="4">
    <location>
        <position position="338"/>
    </location>
</feature>
<keyword evidence="2 3" id="KW-0808">Transferase</keyword>
<feature type="active site" evidence="4">
    <location>
        <position position="394"/>
    </location>
</feature>
<dbReference type="AlphaFoldDB" id="A0A6A5YN63"/>
<keyword evidence="7" id="KW-1185">Reference proteome</keyword>
<evidence type="ECO:0000256" key="5">
    <source>
        <dbReference type="RuleBase" id="RU000441"/>
    </source>
</evidence>
<dbReference type="GO" id="GO:0046912">
    <property type="term" value="F:acyltransferase activity, acyl groups converted into alkyl on transfer"/>
    <property type="evidence" value="ECO:0007669"/>
    <property type="project" value="InterPro"/>
</dbReference>
<evidence type="ECO:0000256" key="1">
    <source>
        <dbReference type="ARBA" id="ARBA00010566"/>
    </source>
</evidence>
<dbReference type="InterPro" id="IPR019810">
    <property type="entry name" value="Citrate_synthase_AS"/>
</dbReference>
<dbReference type="PRINTS" id="PR00143">
    <property type="entry name" value="CITRTSNTHASE"/>
</dbReference>
<dbReference type="GO" id="GO:0005975">
    <property type="term" value="P:carbohydrate metabolic process"/>
    <property type="evidence" value="ECO:0007669"/>
    <property type="project" value="TreeGrafter"/>
</dbReference>
<name>A0A6A5YN63_9PLEO</name>
<dbReference type="OrthoDB" id="435022at2759"/>
<dbReference type="InterPro" id="IPR016142">
    <property type="entry name" value="Citrate_synth-like_lrg_a-sub"/>
</dbReference>
<reference evidence="6" key="1">
    <citation type="journal article" date="2020" name="Stud. Mycol.">
        <title>101 Dothideomycetes genomes: a test case for predicting lifestyles and emergence of pathogens.</title>
        <authorList>
            <person name="Haridas S."/>
            <person name="Albert R."/>
            <person name="Binder M."/>
            <person name="Bloem J."/>
            <person name="Labutti K."/>
            <person name="Salamov A."/>
            <person name="Andreopoulos B."/>
            <person name="Baker S."/>
            <person name="Barry K."/>
            <person name="Bills G."/>
            <person name="Bluhm B."/>
            <person name="Cannon C."/>
            <person name="Castanera R."/>
            <person name="Culley D."/>
            <person name="Daum C."/>
            <person name="Ezra D."/>
            <person name="Gonzalez J."/>
            <person name="Henrissat B."/>
            <person name="Kuo A."/>
            <person name="Liang C."/>
            <person name="Lipzen A."/>
            <person name="Lutzoni F."/>
            <person name="Magnuson J."/>
            <person name="Mondo S."/>
            <person name="Nolan M."/>
            <person name="Ohm R."/>
            <person name="Pangilinan J."/>
            <person name="Park H.-J."/>
            <person name="Ramirez L."/>
            <person name="Alfaro M."/>
            <person name="Sun H."/>
            <person name="Tritt A."/>
            <person name="Yoshinaga Y."/>
            <person name="Zwiers L.-H."/>
            <person name="Turgeon B."/>
            <person name="Goodwin S."/>
            <person name="Spatafora J."/>
            <person name="Crous P."/>
            <person name="Grigoriev I."/>
        </authorList>
    </citation>
    <scope>NUCLEOTIDE SEQUENCE</scope>
    <source>
        <strain evidence="6">CBS 627.86</strain>
    </source>
</reference>
<organism evidence="6 7">
    <name type="scientific">Lophiotrema nucula</name>
    <dbReference type="NCBI Taxonomy" id="690887"/>
    <lineage>
        <taxon>Eukaryota</taxon>
        <taxon>Fungi</taxon>
        <taxon>Dikarya</taxon>
        <taxon>Ascomycota</taxon>
        <taxon>Pezizomycotina</taxon>
        <taxon>Dothideomycetes</taxon>
        <taxon>Pleosporomycetidae</taxon>
        <taxon>Pleosporales</taxon>
        <taxon>Lophiotremataceae</taxon>
        <taxon>Lophiotrema</taxon>
    </lineage>
</organism>
<evidence type="ECO:0000313" key="6">
    <source>
        <dbReference type="EMBL" id="KAF2107797.1"/>
    </source>
</evidence>
<dbReference type="InterPro" id="IPR024176">
    <property type="entry name" value="Citrate_synthase_bac-typ"/>
</dbReference>
<dbReference type="InterPro" id="IPR036969">
    <property type="entry name" value="Citrate_synthase_sf"/>
</dbReference>
<evidence type="ECO:0000256" key="2">
    <source>
        <dbReference type="ARBA" id="ARBA00022679"/>
    </source>
</evidence>
<dbReference type="GO" id="GO:0005759">
    <property type="term" value="C:mitochondrial matrix"/>
    <property type="evidence" value="ECO:0007669"/>
    <property type="project" value="TreeGrafter"/>
</dbReference>
<dbReference type="PANTHER" id="PTHR11739:SF4">
    <property type="entry name" value="CITRATE SYNTHASE, PEROXISOMAL"/>
    <property type="match status" value="1"/>
</dbReference>
<dbReference type="Pfam" id="PF00285">
    <property type="entry name" value="Citrate_synt"/>
    <property type="match status" value="1"/>
</dbReference>
<dbReference type="PANTHER" id="PTHR11739">
    <property type="entry name" value="CITRATE SYNTHASE"/>
    <property type="match status" value="1"/>
</dbReference>
<dbReference type="PIRSF" id="PIRSF001369">
    <property type="entry name" value="Citrate_synth"/>
    <property type="match status" value="1"/>
</dbReference>
<comment type="similarity">
    <text evidence="1 3 5">Belongs to the citrate synthase family.</text>
</comment>
<dbReference type="SUPFAM" id="SSF48256">
    <property type="entry name" value="Citrate synthase"/>
    <property type="match status" value="1"/>
</dbReference>
<protein>
    <recommendedName>
        <fullName evidence="3 5">Citrate synthase</fullName>
    </recommendedName>
</protein>
<dbReference type="GO" id="GO:0006099">
    <property type="term" value="P:tricarboxylic acid cycle"/>
    <property type="evidence" value="ECO:0007669"/>
    <property type="project" value="InterPro"/>
</dbReference>
<evidence type="ECO:0000256" key="4">
    <source>
        <dbReference type="PIRSR" id="PIRSR001369-1"/>
    </source>
</evidence>
<gene>
    <name evidence="6" type="ORF">BDV96DRAFT_653581</name>
</gene>
<evidence type="ECO:0000313" key="7">
    <source>
        <dbReference type="Proteomes" id="UP000799770"/>
    </source>
</evidence>